<keyword evidence="2" id="KW-0812">Transmembrane</keyword>
<dbReference type="RefSeq" id="WP_184916735.1">
    <property type="nucleotide sequence ID" value="NZ_JACHJR010000001.1"/>
</dbReference>
<keyword evidence="2" id="KW-1133">Transmembrane helix</keyword>
<dbReference type="AlphaFoldDB" id="A0A7W7WHP3"/>
<evidence type="ECO:0000313" key="4">
    <source>
        <dbReference type="Proteomes" id="UP000573327"/>
    </source>
</evidence>
<keyword evidence="2" id="KW-0472">Membrane</keyword>
<evidence type="ECO:0000256" key="1">
    <source>
        <dbReference type="SAM" id="MobiDB-lite"/>
    </source>
</evidence>
<accession>A0A7W7WHP3</accession>
<proteinExistence type="predicted"/>
<comment type="caution">
    <text evidence="3">The sequence shown here is derived from an EMBL/GenBank/DDBJ whole genome shotgun (WGS) entry which is preliminary data.</text>
</comment>
<gene>
    <name evidence="3" type="ORF">F4556_003502</name>
</gene>
<protein>
    <submittedName>
        <fullName evidence="3">Uncharacterized protein</fullName>
    </submittedName>
</protein>
<keyword evidence="4" id="KW-1185">Reference proteome</keyword>
<sequence>MPESIPEPTVEPLSEAEVGAEPVRKLPRAVLVALTVTGLLAVTAASATVTVAIGKPDRKPHTVAAAPAASGSPSASPSPSATPSPAAEPTPTPTQVPSPVSTLHGTVDGSTHGGDLRFFLLPMPAGAESYGSADGAKVERDAVKKDFESDSAAEQTLDYLGYKEGATRRYRSADGQQEVEVRMLRFKSAADARRFADSSSYKDVQEFDIDGDAKGKGVLMKPKQEAWTGMLVGVSTVGDVEYEVTVLVKGTPDKAPLQEAMKRQRERLNSGG</sequence>
<organism evidence="3 4">
    <name type="scientific">Kitasatospora gansuensis</name>
    <dbReference type="NCBI Taxonomy" id="258050"/>
    <lineage>
        <taxon>Bacteria</taxon>
        <taxon>Bacillati</taxon>
        <taxon>Actinomycetota</taxon>
        <taxon>Actinomycetes</taxon>
        <taxon>Kitasatosporales</taxon>
        <taxon>Streptomycetaceae</taxon>
        <taxon>Kitasatospora</taxon>
    </lineage>
</organism>
<feature type="compositionally biased region" description="Low complexity" evidence="1">
    <location>
        <begin position="64"/>
        <end position="79"/>
    </location>
</feature>
<evidence type="ECO:0000256" key="2">
    <source>
        <dbReference type="SAM" id="Phobius"/>
    </source>
</evidence>
<name>A0A7W7WHP3_9ACTN</name>
<dbReference type="Proteomes" id="UP000573327">
    <property type="component" value="Unassembled WGS sequence"/>
</dbReference>
<evidence type="ECO:0000313" key="3">
    <source>
        <dbReference type="EMBL" id="MBB4947967.1"/>
    </source>
</evidence>
<feature type="compositionally biased region" description="Pro residues" evidence="1">
    <location>
        <begin position="80"/>
        <end position="96"/>
    </location>
</feature>
<dbReference type="EMBL" id="JACHJR010000001">
    <property type="protein sequence ID" value="MBB4947967.1"/>
    <property type="molecule type" value="Genomic_DNA"/>
</dbReference>
<reference evidence="3 4" key="1">
    <citation type="submission" date="2020-08" db="EMBL/GenBank/DDBJ databases">
        <title>Sequencing the genomes of 1000 actinobacteria strains.</title>
        <authorList>
            <person name="Klenk H.-P."/>
        </authorList>
    </citation>
    <scope>NUCLEOTIDE SEQUENCE [LARGE SCALE GENOMIC DNA]</scope>
    <source>
        <strain evidence="3 4">DSM 44786</strain>
    </source>
</reference>
<feature type="region of interest" description="Disordered" evidence="1">
    <location>
        <begin position="1"/>
        <end position="22"/>
    </location>
</feature>
<feature type="region of interest" description="Disordered" evidence="1">
    <location>
        <begin position="59"/>
        <end position="108"/>
    </location>
</feature>
<feature type="transmembrane region" description="Helical" evidence="2">
    <location>
        <begin position="29"/>
        <end position="53"/>
    </location>
</feature>